<dbReference type="PaxDb" id="2903-EOD39665"/>
<feature type="region of interest" description="Disordered" evidence="3">
    <location>
        <begin position="187"/>
        <end position="245"/>
    </location>
</feature>
<dbReference type="STRING" id="2903.R1FKV0"/>
<dbReference type="KEGG" id="ehx:EMIHUDRAFT_200242"/>
<dbReference type="EnsemblProtists" id="EOD39665">
    <property type="protein sequence ID" value="EOD39665"/>
    <property type="gene ID" value="EMIHUDRAFT_200242"/>
</dbReference>
<evidence type="ECO:0000259" key="4">
    <source>
        <dbReference type="PROSITE" id="PS50102"/>
    </source>
</evidence>
<dbReference type="SMART" id="SM00360">
    <property type="entry name" value="RRM"/>
    <property type="match status" value="2"/>
</dbReference>
<dbReference type="OMA" id="CNGRALR"/>
<dbReference type="InterPro" id="IPR000504">
    <property type="entry name" value="RRM_dom"/>
</dbReference>
<keyword evidence="1 2" id="KW-0694">RNA-binding</keyword>
<dbReference type="HOGENOM" id="CLU_1135272_0_0_1"/>
<dbReference type="eggNOG" id="KOG0118">
    <property type="taxonomic scope" value="Eukaryota"/>
</dbReference>
<feature type="compositionally biased region" description="Basic residues" evidence="3">
    <location>
        <begin position="235"/>
        <end position="245"/>
    </location>
</feature>
<reference evidence="5" key="2">
    <citation type="submission" date="2024-10" db="UniProtKB">
        <authorList>
            <consortium name="EnsemblProtists"/>
        </authorList>
    </citation>
    <scope>IDENTIFICATION</scope>
</reference>
<keyword evidence="6" id="KW-1185">Reference proteome</keyword>
<dbReference type="SUPFAM" id="SSF54928">
    <property type="entry name" value="RNA-binding domain, RBD"/>
    <property type="match status" value="2"/>
</dbReference>
<accession>A0A0D3KV80</accession>
<reference evidence="6" key="1">
    <citation type="journal article" date="2013" name="Nature">
        <title>Pan genome of the phytoplankton Emiliania underpins its global distribution.</title>
        <authorList>
            <person name="Read B.A."/>
            <person name="Kegel J."/>
            <person name="Klute M.J."/>
            <person name="Kuo A."/>
            <person name="Lefebvre S.C."/>
            <person name="Maumus F."/>
            <person name="Mayer C."/>
            <person name="Miller J."/>
            <person name="Monier A."/>
            <person name="Salamov A."/>
            <person name="Young J."/>
            <person name="Aguilar M."/>
            <person name="Claverie J.M."/>
            <person name="Frickenhaus S."/>
            <person name="Gonzalez K."/>
            <person name="Herman E.K."/>
            <person name="Lin Y.C."/>
            <person name="Napier J."/>
            <person name="Ogata H."/>
            <person name="Sarno A.F."/>
            <person name="Shmutz J."/>
            <person name="Schroeder D."/>
            <person name="de Vargas C."/>
            <person name="Verret F."/>
            <person name="von Dassow P."/>
            <person name="Valentin K."/>
            <person name="Van de Peer Y."/>
            <person name="Wheeler G."/>
            <person name="Dacks J.B."/>
            <person name="Delwiche C.F."/>
            <person name="Dyhrman S.T."/>
            <person name="Glockner G."/>
            <person name="John U."/>
            <person name="Richards T."/>
            <person name="Worden A.Z."/>
            <person name="Zhang X."/>
            <person name="Grigoriev I.V."/>
            <person name="Allen A.E."/>
            <person name="Bidle K."/>
            <person name="Borodovsky M."/>
            <person name="Bowler C."/>
            <person name="Brownlee C."/>
            <person name="Cock J.M."/>
            <person name="Elias M."/>
            <person name="Gladyshev V.N."/>
            <person name="Groth M."/>
            <person name="Guda C."/>
            <person name="Hadaegh A."/>
            <person name="Iglesias-Rodriguez M.D."/>
            <person name="Jenkins J."/>
            <person name="Jones B.M."/>
            <person name="Lawson T."/>
            <person name="Leese F."/>
            <person name="Lindquist E."/>
            <person name="Lobanov A."/>
            <person name="Lomsadze A."/>
            <person name="Malik S.B."/>
            <person name="Marsh M.E."/>
            <person name="Mackinder L."/>
            <person name="Mock T."/>
            <person name="Mueller-Roeber B."/>
            <person name="Pagarete A."/>
            <person name="Parker M."/>
            <person name="Probert I."/>
            <person name="Quesneville H."/>
            <person name="Raines C."/>
            <person name="Rensing S.A."/>
            <person name="Riano-Pachon D.M."/>
            <person name="Richier S."/>
            <person name="Rokitta S."/>
            <person name="Shiraiwa Y."/>
            <person name="Soanes D.M."/>
            <person name="van der Giezen M."/>
            <person name="Wahlund T.M."/>
            <person name="Williams B."/>
            <person name="Wilson W."/>
            <person name="Wolfe G."/>
            <person name="Wurch L.L."/>
        </authorList>
    </citation>
    <scope>NUCLEOTIDE SEQUENCE</scope>
</reference>
<evidence type="ECO:0000313" key="6">
    <source>
        <dbReference type="Proteomes" id="UP000013827"/>
    </source>
</evidence>
<dbReference type="RefSeq" id="XP_005792094.1">
    <property type="nucleotide sequence ID" value="XM_005792037.1"/>
</dbReference>
<proteinExistence type="predicted"/>
<dbReference type="GO" id="GO:0003723">
    <property type="term" value="F:RNA binding"/>
    <property type="evidence" value="ECO:0007669"/>
    <property type="project" value="UniProtKB-UniRule"/>
</dbReference>
<dbReference type="Pfam" id="PF00076">
    <property type="entry name" value="RRM_1"/>
    <property type="match status" value="1"/>
</dbReference>
<sequence>MDESETSGAAKRQVFVRCNGRALRTTVAALTSFFESCGKPTAILNKWGEEPVGGAIYEVALVTFKKNKACEKAIALSGGDLDGRPLVIGLNTKPPARRGVACGSCRVFVGNLAFEADDAAVRAHFASCGSVQFVRFATKTGADGERQAGYAFVIFSDPDGRAAAVDAALALDGTTLCDRAISVAPAVQQPKRNATKGQGRRKSSGQPGGDGGGETKRLRPAAWRHDPKTGLTAPRPKKGAWQRDR</sequence>
<evidence type="ECO:0000313" key="5">
    <source>
        <dbReference type="EnsemblProtists" id="EOD39665"/>
    </source>
</evidence>
<dbReference type="PANTHER" id="PTHR23236">
    <property type="entry name" value="EUKARYOTIC TRANSLATION INITIATION FACTOR 4B/4H"/>
    <property type="match status" value="1"/>
</dbReference>
<dbReference type="AlphaFoldDB" id="A0A0D3KV80"/>
<evidence type="ECO:0000256" key="2">
    <source>
        <dbReference type="PROSITE-ProRule" id="PRU00176"/>
    </source>
</evidence>
<dbReference type="Proteomes" id="UP000013827">
    <property type="component" value="Unassembled WGS sequence"/>
</dbReference>
<dbReference type="Gene3D" id="3.30.70.330">
    <property type="match status" value="2"/>
</dbReference>
<organism evidence="5 6">
    <name type="scientific">Emiliania huxleyi (strain CCMP1516)</name>
    <dbReference type="NCBI Taxonomy" id="280463"/>
    <lineage>
        <taxon>Eukaryota</taxon>
        <taxon>Haptista</taxon>
        <taxon>Haptophyta</taxon>
        <taxon>Prymnesiophyceae</taxon>
        <taxon>Isochrysidales</taxon>
        <taxon>Noelaerhabdaceae</taxon>
        <taxon>Emiliania</taxon>
    </lineage>
</organism>
<feature type="domain" description="RRM" evidence="4">
    <location>
        <begin position="105"/>
        <end position="188"/>
    </location>
</feature>
<protein>
    <recommendedName>
        <fullName evidence="4">RRM domain-containing protein</fullName>
    </recommendedName>
</protein>
<dbReference type="PANTHER" id="PTHR23236:SF11">
    <property type="entry name" value="EUKARYOTIC TRANSLATION INITIATION FACTOR 4H"/>
    <property type="match status" value="1"/>
</dbReference>
<dbReference type="InterPro" id="IPR035979">
    <property type="entry name" value="RBD_domain_sf"/>
</dbReference>
<evidence type="ECO:0000256" key="3">
    <source>
        <dbReference type="SAM" id="MobiDB-lite"/>
    </source>
</evidence>
<evidence type="ECO:0000256" key="1">
    <source>
        <dbReference type="ARBA" id="ARBA00022884"/>
    </source>
</evidence>
<dbReference type="InterPro" id="IPR012677">
    <property type="entry name" value="Nucleotide-bd_a/b_plait_sf"/>
</dbReference>
<feature type="compositionally biased region" description="Basic and acidic residues" evidence="3">
    <location>
        <begin position="213"/>
        <end position="228"/>
    </location>
</feature>
<name>A0A0D3KV80_EMIH1</name>
<dbReference type="PROSITE" id="PS50102">
    <property type="entry name" value="RRM"/>
    <property type="match status" value="1"/>
</dbReference>
<dbReference type="GeneID" id="17284936"/>